<accession>A0A8H7KI55</accession>
<dbReference type="AlphaFoldDB" id="A0A8H7KI55"/>
<dbReference type="InterPro" id="IPR029063">
    <property type="entry name" value="SAM-dependent_MTases_sf"/>
</dbReference>
<evidence type="ECO:0000259" key="1">
    <source>
        <dbReference type="Pfam" id="PF13649"/>
    </source>
</evidence>
<dbReference type="InterPro" id="IPR041698">
    <property type="entry name" value="Methyltransf_25"/>
</dbReference>
<dbReference type="Pfam" id="PF13649">
    <property type="entry name" value="Methyltransf_25"/>
    <property type="match status" value="1"/>
</dbReference>
<organism evidence="2 3">
    <name type="scientific">Agaricus bisporus var. burnettii</name>
    <dbReference type="NCBI Taxonomy" id="192524"/>
    <lineage>
        <taxon>Eukaryota</taxon>
        <taxon>Fungi</taxon>
        <taxon>Dikarya</taxon>
        <taxon>Basidiomycota</taxon>
        <taxon>Agaricomycotina</taxon>
        <taxon>Agaricomycetes</taxon>
        <taxon>Agaricomycetidae</taxon>
        <taxon>Agaricales</taxon>
        <taxon>Agaricineae</taxon>
        <taxon>Agaricaceae</taxon>
        <taxon>Agaricus</taxon>
    </lineage>
</organism>
<name>A0A8H7KI55_AGABI</name>
<comment type="caution">
    <text evidence="2">The sequence shown here is derived from an EMBL/GenBank/DDBJ whole genome shotgun (WGS) entry which is preliminary data.</text>
</comment>
<dbReference type="Proteomes" id="UP000629468">
    <property type="component" value="Unassembled WGS sequence"/>
</dbReference>
<proteinExistence type="predicted"/>
<sequence>MRREWGESFKKRWTFEPELSSRQRQLPKIRSRKAKNAENNGTERYYVSDASESNKFKYCLPADEQERERLDLQSEMVNLTFENKLIWAPVTLESGAIVLDSGTGSGHWLLSLAKEVPSTVVLRGIDISPRMFPSPTTIPDNMSLMSHSITSLPEDWTNTVTLIHQRLLVAAFQADQWKTAVSEMYRVLAPGGWVQLFEPREQLLSPLEAITNHKTLRILERLMADTRHIVNDVVDHLQHWLEEAGFVNLTIQKRGMPIGSWAGERGVLSMEATLGAFEAMKPLVIKEGGLGIVSSEEEFDAALADLRQLCDDTPDTYFQYWLFTAQKPLPKV</sequence>
<dbReference type="Gene3D" id="3.40.50.150">
    <property type="entry name" value="Vaccinia Virus protein VP39"/>
    <property type="match status" value="1"/>
</dbReference>
<dbReference type="CDD" id="cd02440">
    <property type="entry name" value="AdoMet_MTases"/>
    <property type="match status" value="1"/>
</dbReference>
<evidence type="ECO:0000313" key="2">
    <source>
        <dbReference type="EMBL" id="KAF7776823.1"/>
    </source>
</evidence>
<reference evidence="2 3" key="1">
    <citation type="journal article" name="Sci. Rep.">
        <title>Telomere-to-telomere assembled and centromere annotated genomes of the two main subspecies of the button mushroom Agaricus bisporus reveal especially polymorphic chromosome ends.</title>
        <authorList>
            <person name="Sonnenberg A.S.M."/>
            <person name="Sedaghat-Telgerd N."/>
            <person name="Lavrijssen B."/>
            <person name="Ohm R.A."/>
            <person name="Hendrickx P.M."/>
            <person name="Scholtmeijer K."/>
            <person name="Baars J.J.P."/>
            <person name="van Peer A."/>
        </authorList>
    </citation>
    <scope>NUCLEOTIDE SEQUENCE [LARGE SCALE GENOMIC DNA]</scope>
    <source>
        <strain evidence="2 3">H119_p4</strain>
    </source>
</reference>
<dbReference type="SUPFAM" id="SSF53335">
    <property type="entry name" value="S-adenosyl-L-methionine-dependent methyltransferases"/>
    <property type="match status" value="1"/>
</dbReference>
<gene>
    <name evidence="2" type="ORF">Agabi119p4_5216</name>
</gene>
<protein>
    <recommendedName>
        <fullName evidence="1">Methyltransferase domain-containing protein</fullName>
    </recommendedName>
</protein>
<feature type="domain" description="Methyltransferase" evidence="1">
    <location>
        <begin position="98"/>
        <end position="192"/>
    </location>
</feature>
<dbReference type="EMBL" id="JABXXO010000006">
    <property type="protein sequence ID" value="KAF7776823.1"/>
    <property type="molecule type" value="Genomic_DNA"/>
</dbReference>
<dbReference type="PANTHER" id="PTHR43591">
    <property type="entry name" value="METHYLTRANSFERASE"/>
    <property type="match status" value="1"/>
</dbReference>
<evidence type="ECO:0000313" key="3">
    <source>
        <dbReference type="Proteomes" id="UP000629468"/>
    </source>
</evidence>